<sequence>MRPRHTAPEVVPGPPDIEGGGNSYGKTISMAGSGGRPIIQPFEGYGSDAKSKGKRSGLTADKDFLQKVAMGIAGIWLVGWLLMGWDLMWPLYIVFDIFGYFLSFPPFSWLSWIFGGWSSRGAPLLNNGQHVEEVTLPQSQVSQYADSYVQQYGDAALIFSTHDGYPQIVRELLQNEDMGYRDLLDARDDSGNTALIYAAAKGFRLCTAALLRAGADPELRNEGNG</sequence>
<accession>A0A9P1G1U3</accession>
<reference evidence="4" key="1">
    <citation type="submission" date="2022-10" db="EMBL/GenBank/DDBJ databases">
        <authorList>
            <person name="Chen Y."/>
            <person name="Dougan E. K."/>
            <person name="Chan C."/>
            <person name="Rhodes N."/>
            <person name="Thang M."/>
        </authorList>
    </citation>
    <scope>NUCLEOTIDE SEQUENCE</scope>
</reference>
<feature type="repeat" description="ANK" evidence="1">
    <location>
        <begin position="190"/>
        <end position="222"/>
    </location>
</feature>
<feature type="transmembrane region" description="Helical" evidence="3">
    <location>
        <begin position="89"/>
        <end position="110"/>
    </location>
</feature>
<dbReference type="OrthoDB" id="436785at2759"/>
<feature type="region of interest" description="Disordered" evidence="2">
    <location>
        <begin position="1"/>
        <end position="22"/>
    </location>
</feature>
<feature type="non-terminal residue" evidence="4">
    <location>
        <position position="1"/>
    </location>
</feature>
<dbReference type="InterPro" id="IPR002110">
    <property type="entry name" value="Ankyrin_rpt"/>
</dbReference>
<dbReference type="Pfam" id="PF12796">
    <property type="entry name" value="Ank_2"/>
    <property type="match status" value="1"/>
</dbReference>
<dbReference type="InterPro" id="IPR036770">
    <property type="entry name" value="Ankyrin_rpt-contain_sf"/>
</dbReference>
<protein>
    <submittedName>
        <fullName evidence="5">Ankyrin repeat and KH domain-containing protein 1</fullName>
    </submittedName>
</protein>
<evidence type="ECO:0000256" key="1">
    <source>
        <dbReference type="PROSITE-ProRule" id="PRU00023"/>
    </source>
</evidence>
<keyword evidence="3" id="KW-1133">Transmembrane helix</keyword>
<reference evidence="5 6" key="2">
    <citation type="submission" date="2024-05" db="EMBL/GenBank/DDBJ databases">
        <authorList>
            <person name="Chen Y."/>
            <person name="Shah S."/>
            <person name="Dougan E. K."/>
            <person name="Thang M."/>
            <person name="Chan C."/>
        </authorList>
    </citation>
    <scope>NUCLEOTIDE SEQUENCE [LARGE SCALE GENOMIC DNA]</scope>
</reference>
<evidence type="ECO:0000256" key="3">
    <source>
        <dbReference type="SAM" id="Phobius"/>
    </source>
</evidence>
<evidence type="ECO:0000313" key="4">
    <source>
        <dbReference type="EMBL" id="CAI3994805.1"/>
    </source>
</evidence>
<organism evidence="4">
    <name type="scientific">Cladocopium goreaui</name>
    <dbReference type="NCBI Taxonomy" id="2562237"/>
    <lineage>
        <taxon>Eukaryota</taxon>
        <taxon>Sar</taxon>
        <taxon>Alveolata</taxon>
        <taxon>Dinophyceae</taxon>
        <taxon>Suessiales</taxon>
        <taxon>Symbiodiniaceae</taxon>
        <taxon>Cladocopium</taxon>
    </lineage>
</organism>
<dbReference type="EMBL" id="CAMXCT010002000">
    <property type="protein sequence ID" value="CAI3994805.1"/>
    <property type="molecule type" value="Genomic_DNA"/>
</dbReference>
<dbReference type="EMBL" id="CAMXCT030002000">
    <property type="protein sequence ID" value="CAL4782117.1"/>
    <property type="molecule type" value="Genomic_DNA"/>
</dbReference>
<dbReference type="Gene3D" id="1.25.40.20">
    <property type="entry name" value="Ankyrin repeat-containing domain"/>
    <property type="match status" value="1"/>
</dbReference>
<dbReference type="Proteomes" id="UP001152797">
    <property type="component" value="Unassembled WGS sequence"/>
</dbReference>
<comment type="caution">
    <text evidence="4">The sequence shown here is derived from an EMBL/GenBank/DDBJ whole genome shotgun (WGS) entry which is preliminary data.</text>
</comment>
<dbReference type="PROSITE" id="PS50088">
    <property type="entry name" value="ANK_REPEAT"/>
    <property type="match status" value="1"/>
</dbReference>
<gene>
    <name evidence="4" type="ORF">C1SCF055_LOCUS21425</name>
</gene>
<keyword evidence="1" id="KW-0040">ANK repeat</keyword>
<keyword evidence="3" id="KW-0812">Transmembrane</keyword>
<keyword evidence="3" id="KW-0472">Membrane</keyword>
<dbReference type="EMBL" id="CAMXCT020002000">
    <property type="protein sequence ID" value="CAL1148180.1"/>
    <property type="molecule type" value="Genomic_DNA"/>
</dbReference>
<dbReference type="AlphaFoldDB" id="A0A9P1G1U3"/>
<evidence type="ECO:0000313" key="6">
    <source>
        <dbReference type="Proteomes" id="UP001152797"/>
    </source>
</evidence>
<keyword evidence="6" id="KW-1185">Reference proteome</keyword>
<feature type="transmembrane region" description="Helical" evidence="3">
    <location>
        <begin position="64"/>
        <end position="83"/>
    </location>
</feature>
<proteinExistence type="predicted"/>
<name>A0A9P1G1U3_9DINO</name>
<evidence type="ECO:0000256" key="2">
    <source>
        <dbReference type="SAM" id="MobiDB-lite"/>
    </source>
</evidence>
<evidence type="ECO:0000313" key="5">
    <source>
        <dbReference type="EMBL" id="CAL4782117.1"/>
    </source>
</evidence>
<dbReference type="SUPFAM" id="SSF48403">
    <property type="entry name" value="Ankyrin repeat"/>
    <property type="match status" value="1"/>
</dbReference>